<keyword evidence="6" id="KW-0902">Two-component regulatory system</keyword>
<evidence type="ECO:0000259" key="8">
    <source>
        <dbReference type="PROSITE" id="PS50109"/>
    </source>
</evidence>
<evidence type="ECO:0000256" key="4">
    <source>
        <dbReference type="ARBA" id="ARBA00022679"/>
    </source>
</evidence>
<feature type="modified residue" description="4-aspartylphosphate" evidence="7">
    <location>
        <position position="55"/>
    </location>
</feature>
<dbReference type="PANTHER" id="PTHR43047">
    <property type="entry name" value="TWO-COMPONENT HISTIDINE PROTEIN KINASE"/>
    <property type="match status" value="1"/>
</dbReference>
<name>A0ABU8YM63_9CYAN</name>
<dbReference type="InterPro" id="IPR036890">
    <property type="entry name" value="HATPase_C_sf"/>
</dbReference>
<dbReference type="InterPro" id="IPR001789">
    <property type="entry name" value="Sig_transdc_resp-reg_receiver"/>
</dbReference>
<dbReference type="EC" id="2.7.13.3" evidence="2"/>
<evidence type="ECO:0000256" key="3">
    <source>
        <dbReference type="ARBA" id="ARBA00022553"/>
    </source>
</evidence>
<gene>
    <name evidence="10" type="ORF">WMG39_11690</name>
</gene>
<dbReference type="Gene3D" id="3.40.50.2300">
    <property type="match status" value="1"/>
</dbReference>
<feature type="domain" description="Histidine kinase" evidence="8">
    <location>
        <begin position="171"/>
        <end position="429"/>
    </location>
</feature>
<evidence type="ECO:0000313" key="10">
    <source>
        <dbReference type="EMBL" id="MEK0185502.1"/>
    </source>
</evidence>
<sequence>MVSGGFILVVDDNPTNLAVISQALRSVGWQVRIAIDGEDALSKIAQNPPELILLDVQMPGIDGFEVCLRLKANPKTADIPIIFMTALSDTPSKVRGLSLGAVDYITKPFEQQETIARVRVHLELRHLTQTLEQQVQERTRELSLALEDLQRSHLQVVQSEKMSALGNLVAGVAHEINNPIGCIVGNVGAVKDYFAALFGVIELYRQRLPNPDPEMVAELERVDLDYVREDLPKLVKAMKEGADRIKAISQSLRTFSRADADRPVPYNIHDGIDSTLAILRHRLKANESRPEIPVVANYGDLPLVECYAGQLNQVFMNLLANAIDAIDESNQGRTYEEIEARPRQIMIATELSADGEVVIRIKDGGKGMTEEVKQRIFDHLFTTKGVGKGTGLGLAIAHQIIVEKHGGKLTVNSVPDHGTEFAIAIPVNP</sequence>
<dbReference type="CDD" id="cd19920">
    <property type="entry name" value="REC_PA4781-like"/>
    <property type="match status" value="1"/>
</dbReference>
<dbReference type="SMART" id="SM00448">
    <property type="entry name" value="REC"/>
    <property type="match status" value="1"/>
</dbReference>
<dbReference type="Gene3D" id="1.10.287.130">
    <property type="match status" value="1"/>
</dbReference>
<dbReference type="PROSITE" id="PS50110">
    <property type="entry name" value="RESPONSE_REGULATORY"/>
    <property type="match status" value="1"/>
</dbReference>
<evidence type="ECO:0000259" key="9">
    <source>
        <dbReference type="PROSITE" id="PS50110"/>
    </source>
</evidence>
<dbReference type="Proteomes" id="UP001384579">
    <property type="component" value="Unassembled WGS sequence"/>
</dbReference>
<dbReference type="SMART" id="SM00387">
    <property type="entry name" value="HATPase_c"/>
    <property type="match status" value="1"/>
</dbReference>
<evidence type="ECO:0000256" key="2">
    <source>
        <dbReference type="ARBA" id="ARBA00012438"/>
    </source>
</evidence>
<evidence type="ECO:0000313" key="11">
    <source>
        <dbReference type="Proteomes" id="UP001384579"/>
    </source>
</evidence>
<accession>A0ABU8YM63</accession>
<dbReference type="CDD" id="cd00082">
    <property type="entry name" value="HisKA"/>
    <property type="match status" value="1"/>
</dbReference>
<dbReference type="InterPro" id="IPR005467">
    <property type="entry name" value="His_kinase_dom"/>
</dbReference>
<dbReference type="SUPFAM" id="SSF52172">
    <property type="entry name" value="CheY-like"/>
    <property type="match status" value="1"/>
</dbReference>
<comment type="catalytic activity">
    <reaction evidence="1">
        <text>ATP + protein L-histidine = ADP + protein N-phospho-L-histidine.</text>
        <dbReference type="EC" id="2.7.13.3"/>
    </reaction>
</comment>
<dbReference type="Gene3D" id="3.30.565.10">
    <property type="entry name" value="Histidine kinase-like ATPase, C-terminal domain"/>
    <property type="match status" value="1"/>
</dbReference>
<evidence type="ECO:0000256" key="1">
    <source>
        <dbReference type="ARBA" id="ARBA00000085"/>
    </source>
</evidence>
<dbReference type="InterPro" id="IPR003594">
    <property type="entry name" value="HATPase_dom"/>
</dbReference>
<comment type="caution">
    <text evidence="10">The sequence shown here is derived from an EMBL/GenBank/DDBJ whole genome shotgun (WGS) entry which is preliminary data.</text>
</comment>
<dbReference type="Pfam" id="PF00072">
    <property type="entry name" value="Response_reg"/>
    <property type="match status" value="1"/>
</dbReference>
<dbReference type="InterPro" id="IPR003661">
    <property type="entry name" value="HisK_dim/P_dom"/>
</dbReference>
<dbReference type="RefSeq" id="WP_340524620.1">
    <property type="nucleotide sequence ID" value="NZ_JBBLXS010000124.1"/>
</dbReference>
<dbReference type="SUPFAM" id="SSF47384">
    <property type="entry name" value="Homodimeric domain of signal transducing histidine kinase"/>
    <property type="match status" value="1"/>
</dbReference>
<feature type="domain" description="Response regulatory" evidence="9">
    <location>
        <begin position="6"/>
        <end position="122"/>
    </location>
</feature>
<evidence type="ECO:0000256" key="6">
    <source>
        <dbReference type="ARBA" id="ARBA00023012"/>
    </source>
</evidence>
<dbReference type="PROSITE" id="PS50109">
    <property type="entry name" value="HIS_KIN"/>
    <property type="match status" value="1"/>
</dbReference>
<dbReference type="InterPro" id="IPR036097">
    <property type="entry name" value="HisK_dim/P_sf"/>
</dbReference>
<keyword evidence="5" id="KW-0418">Kinase</keyword>
<proteinExistence type="predicted"/>
<dbReference type="EMBL" id="JBBLXS010000124">
    <property type="protein sequence ID" value="MEK0185502.1"/>
    <property type="molecule type" value="Genomic_DNA"/>
</dbReference>
<evidence type="ECO:0000256" key="5">
    <source>
        <dbReference type="ARBA" id="ARBA00022777"/>
    </source>
</evidence>
<dbReference type="Pfam" id="PF02518">
    <property type="entry name" value="HATPase_c"/>
    <property type="match status" value="1"/>
</dbReference>
<evidence type="ECO:0000256" key="7">
    <source>
        <dbReference type="PROSITE-ProRule" id="PRU00169"/>
    </source>
</evidence>
<protein>
    <recommendedName>
        <fullName evidence="2">histidine kinase</fullName>
        <ecNumber evidence="2">2.7.13.3</ecNumber>
    </recommendedName>
</protein>
<keyword evidence="11" id="KW-1185">Reference proteome</keyword>
<dbReference type="SMART" id="SM00388">
    <property type="entry name" value="HisKA"/>
    <property type="match status" value="1"/>
</dbReference>
<dbReference type="PRINTS" id="PR00344">
    <property type="entry name" value="BCTRLSENSOR"/>
</dbReference>
<reference evidence="10 11" key="1">
    <citation type="journal article" date="2020" name="Harmful Algae">
        <title>Molecular and morphological characterization of a novel dihydroanatoxin-a producing Microcoleus species (cyanobacteria) from the Russian River, California, USA.</title>
        <authorList>
            <person name="Conklin K.Y."/>
            <person name="Stancheva R."/>
            <person name="Otten T.G."/>
            <person name="Fadness R."/>
            <person name="Boyer G.L."/>
            <person name="Read B."/>
            <person name="Zhang X."/>
            <person name="Sheath R.G."/>
        </authorList>
    </citation>
    <scope>NUCLEOTIDE SEQUENCE [LARGE SCALE GENOMIC DNA]</scope>
    <source>
        <strain evidence="10 11">PTRS2</strain>
    </source>
</reference>
<dbReference type="InterPro" id="IPR004358">
    <property type="entry name" value="Sig_transdc_His_kin-like_C"/>
</dbReference>
<dbReference type="InterPro" id="IPR011006">
    <property type="entry name" value="CheY-like_superfamily"/>
</dbReference>
<keyword evidence="3 7" id="KW-0597">Phosphoprotein</keyword>
<dbReference type="PANTHER" id="PTHR43047:SF72">
    <property type="entry name" value="OSMOSENSING HISTIDINE PROTEIN KINASE SLN1"/>
    <property type="match status" value="1"/>
</dbReference>
<keyword evidence="4" id="KW-0808">Transferase</keyword>
<organism evidence="10 11">
    <name type="scientific">Microcoleus anatoxicus PTRS2</name>
    <dbReference type="NCBI Taxonomy" id="2705321"/>
    <lineage>
        <taxon>Bacteria</taxon>
        <taxon>Bacillati</taxon>
        <taxon>Cyanobacteriota</taxon>
        <taxon>Cyanophyceae</taxon>
        <taxon>Oscillatoriophycideae</taxon>
        <taxon>Oscillatoriales</taxon>
        <taxon>Microcoleaceae</taxon>
        <taxon>Microcoleus</taxon>
        <taxon>Microcoleus anatoxicus</taxon>
    </lineage>
</organism>
<dbReference type="SUPFAM" id="SSF55874">
    <property type="entry name" value="ATPase domain of HSP90 chaperone/DNA topoisomerase II/histidine kinase"/>
    <property type="match status" value="1"/>
</dbReference>